<proteinExistence type="predicted"/>
<evidence type="ECO:0000256" key="4">
    <source>
        <dbReference type="ARBA" id="ARBA00023141"/>
    </source>
</evidence>
<sequence length="115" mass="12319">MGLGGIGDGGTIDVIYSKDRALEQCTTYLERLFGVACGDLDVSSYVKLLESQGKVVLMDSTTAGIERIALQRLENAAAIGPQGAFELYGLSVYNSNVHDDKDATTRFVVVEKKLG</sequence>
<dbReference type="GO" id="GO:0009094">
    <property type="term" value="P:L-phenylalanine biosynthetic process"/>
    <property type="evidence" value="ECO:0007669"/>
    <property type="project" value="UniProtKB-UniPathway"/>
</dbReference>
<evidence type="ECO:0000256" key="6">
    <source>
        <dbReference type="ARBA" id="ARBA00023239"/>
    </source>
</evidence>
<dbReference type="PANTHER" id="PTHR21022:SF19">
    <property type="entry name" value="PREPHENATE DEHYDRATASE-RELATED"/>
    <property type="match status" value="1"/>
</dbReference>
<evidence type="ECO:0000256" key="7">
    <source>
        <dbReference type="ARBA" id="ARBA00047848"/>
    </source>
</evidence>
<evidence type="ECO:0000313" key="10">
    <source>
        <dbReference type="Proteomes" id="UP000178700"/>
    </source>
</evidence>
<accession>A0A1F6V1W9</accession>
<evidence type="ECO:0000256" key="5">
    <source>
        <dbReference type="ARBA" id="ARBA00023222"/>
    </source>
</evidence>
<keyword evidence="6" id="KW-0456">Lyase</keyword>
<dbReference type="Proteomes" id="UP000178700">
    <property type="component" value="Unassembled WGS sequence"/>
</dbReference>
<dbReference type="GO" id="GO:0004664">
    <property type="term" value="F:prephenate dehydratase activity"/>
    <property type="evidence" value="ECO:0007669"/>
    <property type="project" value="UniProtKB-EC"/>
</dbReference>
<dbReference type="EMBL" id="MFTJ01000065">
    <property type="protein sequence ID" value="OGI63677.1"/>
    <property type="molecule type" value="Genomic_DNA"/>
</dbReference>
<dbReference type="UniPathway" id="UPA00121">
    <property type="reaction ID" value="UER00345"/>
</dbReference>
<dbReference type="PROSITE" id="PS51171">
    <property type="entry name" value="PREPHENATE_DEHYDR_3"/>
    <property type="match status" value="1"/>
</dbReference>
<comment type="caution">
    <text evidence="9">The sequence shown here is derived from an EMBL/GenBank/DDBJ whole genome shotgun (WGS) entry which is preliminary data.</text>
</comment>
<evidence type="ECO:0000313" key="9">
    <source>
        <dbReference type="EMBL" id="OGI63677.1"/>
    </source>
</evidence>
<organism evidence="9 10">
    <name type="scientific">Candidatus Nomurabacteria bacterium RIFCSPHIGHO2_01_FULL_39_10</name>
    <dbReference type="NCBI Taxonomy" id="1801733"/>
    <lineage>
        <taxon>Bacteria</taxon>
        <taxon>Candidatus Nomuraibacteriota</taxon>
    </lineage>
</organism>
<dbReference type="EC" id="4.2.1.51" evidence="2"/>
<dbReference type="Pfam" id="PF00800">
    <property type="entry name" value="PDT"/>
    <property type="match status" value="1"/>
</dbReference>
<protein>
    <recommendedName>
        <fullName evidence="2">prephenate dehydratase</fullName>
        <ecNumber evidence="2">4.2.1.51</ecNumber>
    </recommendedName>
</protein>
<name>A0A1F6V1W9_9BACT</name>
<evidence type="ECO:0000256" key="1">
    <source>
        <dbReference type="ARBA" id="ARBA00004741"/>
    </source>
</evidence>
<dbReference type="Gene3D" id="3.40.190.10">
    <property type="entry name" value="Periplasmic binding protein-like II"/>
    <property type="match status" value="1"/>
</dbReference>
<reference evidence="9 10" key="1">
    <citation type="journal article" date="2016" name="Nat. Commun.">
        <title>Thousands of microbial genomes shed light on interconnected biogeochemical processes in an aquifer system.</title>
        <authorList>
            <person name="Anantharaman K."/>
            <person name="Brown C.T."/>
            <person name="Hug L.A."/>
            <person name="Sharon I."/>
            <person name="Castelle C.J."/>
            <person name="Probst A.J."/>
            <person name="Thomas B.C."/>
            <person name="Singh A."/>
            <person name="Wilkins M.J."/>
            <person name="Karaoz U."/>
            <person name="Brodie E.L."/>
            <person name="Williams K.H."/>
            <person name="Hubbard S.S."/>
            <person name="Banfield J.F."/>
        </authorList>
    </citation>
    <scope>NUCLEOTIDE SEQUENCE [LARGE SCALE GENOMIC DNA]</scope>
</reference>
<feature type="domain" description="Prephenate dehydratase" evidence="8">
    <location>
        <begin position="1"/>
        <end position="112"/>
    </location>
</feature>
<evidence type="ECO:0000259" key="8">
    <source>
        <dbReference type="PROSITE" id="PS51171"/>
    </source>
</evidence>
<dbReference type="SUPFAM" id="SSF53850">
    <property type="entry name" value="Periplasmic binding protein-like II"/>
    <property type="match status" value="1"/>
</dbReference>
<evidence type="ECO:0000256" key="3">
    <source>
        <dbReference type="ARBA" id="ARBA00022605"/>
    </source>
</evidence>
<dbReference type="InterPro" id="IPR001086">
    <property type="entry name" value="Preph_deHydtase"/>
</dbReference>
<dbReference type="GO" id="GO:0005737">
    <property type="term" value="C:cytoplasm"/>
    <property type="evidence" value="ECO:0007669"/>
    <property type="project" value="TreeGrafter"/>
</dbReference>
<keyword evidence="4" id="KW-0057">Aromatic amino acid biosynthesis</keyword>
<comment type="catalytic activity">
    <reaction evidence="7">
        <text>prephenate + H(+) = 3-phenylpyruvate + CO2 + H2O</text>
        <dbReference type="Rhea" id="RHEA:21648"/>
        <dbReference type="ChEBI" id="CHEBI:15377"/>
        <dbReference type="ChEBI" id="CHEBI:15378"/>
        <dbReference type="ChEBI" id="CHEBI:16526"/>
        <dbReference type="ChEBI" id="CHEBI:18005"/>
        <dbReference type="ChEBI" id="CHEBI:29934"/>
        <dbReference type="EC" id="4.2.1.51"/>
    </reaction>
</comment>
<dbReference type="AlphaFoldDB" id="A0A1F6V1W9"/>
<keyword evidence="5" id="KW-0584">Phenylalanine biosynthesis</keyword>
<comment type="pathway">
    <text evidence="1">Amino-acid biosynthesis; L-phenylalanine biosynthesis; phenylpyruvate from prephenate: step 1/1.</text>
</comment>
<dbReference type="PANTHER" id="PTHR21022">
    <property type="entry name" value="PREPHENATE DEHYDRATASE P PROTEIN"/>
    <property type="match status" value="1"/>
</dbReference>
<gene>
    <name evidence="9" type="ORF">A2642_05190</name>
</gene>
<keyword evidence="3" id="KW-0028">Amino-acid biosynthesis</keyword>
<evidence type="ECO:0000256" key="2">
    <source>
        <dbReference type="ARBA" id="ARBA00013147"/>
    </source>
</evidence>